<dbReference type="InterPro" id="IPR036852">
    <property type="entry name" value="Peptidase_S8/S53_dom_sf"/>
</dbReference>
<dbReference type="Gene3D" id="3.40.50.200">
    <property type="entry name" value="Peptidase S8/S53 domain"/>
    <property type="match status" value="1"/>
</dbReference>
<protein>
    <submittedName>
        <fullName evidence="5">S8 family peptidase</fullName>
    </submittedName>
</protein>
<dbReference type="InterPro" id="IPR026444">
    <property type="entry name" value="Secre_tail"/>
</dbReference>
<keyword evidence="6" id="KW-1185">Reference proteome</keyword>
<dbReference type="Pfam" id="PF18962">
    <property type="entry name" value="Por_Secre_tail"/>
    <property type="match status" value="1"/>
</dbReference>
<keyword evidence="2" id="KW-0645">Protease</keyword>
<feature type="domain" description="Secretion system C-terminal sorting" evidence="4">
    <location>
        <begin position="847"/>
        <end position="918"/>
    </location>
</feature>
<proteinExistence type="inferred from homology"/>
<dbReference type="EMBL" id="CP059732">
    <property type="protein sequence ID" value="QMW02841.1"/>
    <property type="molecule type" value="Genomic_DNA"/>
</dbReference>
<evidence type="ECO:0000256" key="1">
    <source>
        <dbReference type="ARBA" id="ARBA00011073"/>
    </source>
</evidence>
<reference evidence="5 6" key="1">
    <citation type="submission" date="2020-07" db="EMBL/GenBank/DDBJ databases">
        <title>Spirosoma foliorum sp. nov., isolated from the leaves on the Nejang mountain Korea, Republic of.</title>
        <authorList>
            <person name="Ho H."/>
            <person name="Lee Y.-J."/>
            <person name="Nurcahyanto D.-A."/>
            <person name="Kim S.-G."/>
        </authorList>
    </citation>
    <scope>NUCLEOTIDE SEQUENCE [LARGE SCALE GENOMIC DNA]</scope>
    <source>
        <strain evidence="5 6">PL0136</strain>
    </source>
</reference>
<evidence type="ECO:0000313" key="6">
    <source>
        <dbReference type="Proteomes" id="UP000515369"/>
    </source>
</evidence>
<dbReference type="AlphaFoldDB" id="A0A7G5GVE9"/>
<dbReference type="Pfam" id="PF00082">
    <property type="entry name" value="Peptidase_S8"/>
    <property type="match status" value="1"/>
</dbReference>
<dbReference type="PROSITE" id="PS51892">
    <property type="entry name" value="SUBTILASE"/>
    <property type="match status" value="1"/>
</dbReference>
<sequence length="924" mass="99359">MVLINGVDSLVWAQSVSSKKQLPWQTELVNRYTQNRKRTLALALQNNWPLYKNYSNHRVFRLQEVDVLGQPVYYSLHNVEAARGTRTVALQGGGSLAISLSGSSPAMAGRLGLWDGGRVLESHQEFSGTTTKGAKITQKDNITGVNDHTTHLAGTLVGKGVNPLAKGMAYGAQLSVWDYTDDVTELLTAAPNLLLSNHAYGPVVGWVYNASRPGTDSNLKWEWWGNTTISATEDYLFGFYTSKAQDLDRIAYNNPYFLMVRSADNKRSETGPPTGTAYYLRNTTTQSTIARSRNDAYDVIPAEATAKNVLTIGAADVTYANANVPTLVGSTAFSGWGPTDDGRIKPDLLGIGSDVLSSIGTSNTDYGNYSGTSMASANVSGSLFLLQELYARQRASGLPASGQFMRAATLKGLALHTADRPNPAAGPDYRQGWGLLNTEAAARLLLNEELAHLVLEQSLIAGNTYSRSIVAQGNEPLIVTLSWTDPEGVATSVVPSSVDSPTPKLINDLDLRISDGQQTNLPFALDPAKPAQAASRGDNVRDNVEQVYIANPVAGKTYTITVSHKGKMTYSSQPYSLIVSGLHRVNCQLTATTIPARDTTICPGATLALQAGNYSANLHYQWFLNGTILAGGASSGYQATQAGSYTLRITDDNGCSATSQPILVQTRTTAVTLSPTGNQWLCRTDTSVHLVATSPGGTPLTGTTFEWLLNNSVIANAQASTFNATQAGNYQVRITQDGCQALSAETTIQLSSVNAIDLMPEETELSLPKGATVTLKAPIDTSYTYQWYRNESALANATDYRLSVSTEGTYKVRVTQHNCVGWSTNRLVQSATVSTTIADPAGIFIFYPNPTENTISIRYTNPVAKQVQVSLFDLNGVLRQPVLSIKASNGKFEGDFLIQSLPAGTYILRLADGSGIQIGRFIKK</sequence>
<evidence type="ECO:0000259" key="4">
    <source>
        <dbReference type="Pfam" id="PF18962"/>
    </source>
</evidence>
<keyword evidence="2" id="KW-0378">Hydrolase</keyword>
<dbReference type="InterPro" id="IPR008979">
    <property type="entry name" value="Galactose-bd-like_sf"/>
</dbReference>
<dbReference type="PANTHER" id="PTHR43399">
    <property type="entry name" value="SUBTILISIN-RELATED"/>
    <property type="match status" value="1"/>
</dbReference>
<dbReference type="InterPro" id="IPR000209">
    <property type="entry name" value="Peptidase_S8/S53_dom"/>
</dbReference>
<feature type="active site" description="Charge relay system" evidence="2">
    <location>
        <position position="148"/>
    </location>
</feature>
<comment type="similarity">
    <text evidence="1 2">Belongs to the peptidase S8 family.</text>
</comment>
<dbReference type="GO" id="GO:0006508">
    <property type="term" value="P:proteolysis"/>
    <property type="evidence" value="ECO:0007669"/>
    <property type="project" value="UniProtKB-KW"/>
</dbReference>
<accession>A0A7G5GVE9</accession>
<feature type="active site" description="Charge relay system" evidence="2">
    <location>
        <position position="373"/>
    </location>
</feature>
<dbReference type="InterPro" id="IPR013783">
    <property type="entry name" value="Ig-like_fold"/>
</dbReference>
<dbReference type="InterPro" id="IPR051048">
    <property type="entry name" value="Peptidase_S8/S53_subtilisin"/>
</dbReference>
<dbReference type="NCBIfam" id="TIGR04183">
    <property type="entry name" value="Por_Secre_tail"/>
    <property type="match status" value="1"/>
</dbReference>
<dbReference type="GO" id="GO:0004252">
    <property type="term" value="F:serine-type endopeptidase activity"/>
    <property type="evidence" value="ECO:0007669"/>
    <property type="project" value="UniProtKB-UniRule"/>
</dbReference>
<feature type="domain" description="Peptidase S8/S53" evidence="3">
    <location>
        <begin position="135"/>
        <end position="434"/>
    </location>
</feature>
<name>A0A7G5GVE9_9BACT</name>
<organism evidence="5 6">
    <name type="scientific">Spirosoma foliorum</name>
    <dbReference type="NCBI Taxonomy" id="2710596"/>
    <lineage>
        <taxon>Bacteria</taxon>
        <taxon>Pseudomonadati</taxon>
        <taxon>Bacteroidota</taxon>
        <taxon>Cytophagia</taxon>
        <taxon>Cytophagales</taxon>
        <taxon>Cytophagaceae</taxon>
        <taxon>Spirosoma</taxon>
    </lineage>
</organism>
<keyword evidence="2" id="KW-0720">Serine protease</keyword>
<dbReference type="SUPFAM" id="SSF49785">
    <property type="entry name" value="Galactose-binding domain-like"/>
    <property type="match status" value="1"/>
</dbReference>
<dbReference type="Proteomes" id="UP000515369">
    <property type="component" value="Chromosome"/>
</dbReference>
<evidence type="ECO:0000256" key="2">
    <source>
        <dbReference type="PROSITE-ProRule" id="PRU01240"/>
    </source>
</evidence>
<dbReference type="PANTHER" id="PTHR43399:SF4">
    <property type="entry name" value="CELL WALL-ASSOCIATED PROTEASE"/>
    <property type="match status" value="1"/>
</dbReference>
<evidence type="ECO:0000313" key="5">
    <source>
        <dbReference type="EMBL" id="QMW02841.1"/>
    </source>
</evidence>
<feature type="active site" description="Charge relay system" evidence="2">
    <location>
        <position position="115"/>
    </location>
</feature>
<evidence type="ECO:0000259" key="3">
    <source>
        <dbReference type="Pfam" id="PF00082"/>
    </source>
</evidence>
<dbReference type="Gene3D" id="2.60.120.380">
    <property type="match status" value="1"/>
</dbReference>
<dbReference type="KEGG" id="sfol:H3H32_33950"/>
<dbReference type="SUPFAM" id="SSF52743">
    <property type="entry name" value="Subtilisin-like"/>
    <property type="match status" value="1"/>
</dbReference>
<gene>
    <name evidence="5" type="ORF">H3H32_33950</name>
</gene>
<dbReference type="Gene3D" id="2.60.40.10">
    <property type="entry name" value="Immunoglobulins"/>
    <property type="match status" value="2"/>
</dbReference>